<organism evidence="2 3">
    <name type="scientific">Bradyrhizobium symbiodeficiens</name>
    <dbReference type="NCBI Taxonomy" id="1404367"/>
    <lineage>
        <taxon>Bacteria</taxon>
        <taxon>Pseudomonadati</taxon>
        <taxon>Pseudomonadota</taxon>
        <taxon>Alphaproteobacteria</taxon>
        <taxon>Hyphomicrobiales</taxon>
        <taxon>Nitrobacteraceae</taxon>
        <taxon>Bradyrhizobium</taxon>
    </lineage>
</organism>
<feature type="transmembrane region" description="Helical" evidence="1">
    <location>
        <begin position="322"/>
        <end position="341"/>
    </location>
</feature>
<dbReference type="Proteomes" id="UP000319298">
    <property type="component" value="Chromosome"/>
</dbReference>
<reference evidence="2 3" key="2">
    <citation type="journal article" date="2020" name="Int. J. Syst. Evol. Microbiol.">
        <title>Description and complete genome sequences of Bradyrhizobium symbiodeficiens sp. nov., a non-symbiotic bacterium associated with legumes native to Canada.</title>
        <authorList>
            <person name="Bromfield E.S.P."/>
            <person name="Cloutier S."/>
            <person name="Nguyen H.D.T."/>
        </authorList>
    </citation>
    <scope>NUCLEOTIDE SEQUENCE [LARGE SCALE GENOMIC DNA]</scope>
    <source>
        <strain evidence="2 3">65S1MB</strain>
    </source>
</reference>
<name>A0ABX5W6E2_9BRAD</name>
<reference evidence="3" key="1">
    <citation type="submission" date="2019-06" db="EMBL/GenBank/DDBJ databases">
        <title>Whole-Genome Sequence of Bradyrhizobium sp. 3 Strain 65S1MB.</title>
        <authorList>
            <person name="Bromfield E.S.P."/>
            <person name="Cloutier S."/>
            <person name="Nguyen H.D.T."/>
        </authorList>
    </citation>
    <scope>NUCLEOTIDE SEQUENCE [LARGE SCALE GENOMIC DNA]</scope>
    <source>
        <strain evidence="3">65S1MB</strain>
    </source>
</reference>
<evidence type="ECO:0000313" key="2">
    <source>
        <dbReference type="EMBL" id="QDF37809.1"/>
    </source>
</evidence>
<evidence type="ECO:0000313" key="3">
    <source>
        <dbReference type="Proteomes" id="UP000319298"/>
    </source>
</evidence>
<evidence type="ECO:0008006" key="4">
    <source>
        <dbReference type="Google" id="ProtNLM"/>
    </source>
</evidence>
<evidence type="ECO:0000256" key="1">
    <source>
        <dbReference type="SAM" id="Phobius"/>
    </source>
</evidence>
<keyword evidence="1" id="KW-0812">Transmembrane</keyword>
<sequence>MINKDAKSEVNFGSTNSDDRSIAHAEIDRDSLKALFHILVGKPDSTIQVHLGPFELTVPDIANLNDSIIRKMRNHNVATVNSNAYLTSNDRLIREFGTIEDLLDYPQGGSEETQSITLKWDFLINIESYKIPQRHSLSVRVGKTPDAKDTLRKLFSQTDEPDDPHDLAFAPMYCRADFVSPILGKELLNLVKDWHKGLKRPMGVSPLLKNVRKYERAIARAIEYTIPFSVGLCCVAAFKFLLSAYPATDSVTIGILEKTGLWFAASLAAIYIATITARLLASSSLSNLTEIRLRSVAFCLSNGDHNFNQKEIDRSNRKFRSFIISSSWALFVNILATYLAFRLGIGTPG</sequence>
<keyword evidence="1" id="KW-0472">Membrane</keyword>
<proteinExistence type="predicted"/>
<accession>A0ABX5W6E2</accession>
<feature type="transmembrane region" description="Helical" evidence="1">
    <location>
        <begin position="261"/>
        <end position="281"/>
    </location>
</feature>
<keyword evidence="3" id="KW-1185">Reference proteome</keyword>
<gene>
    <name evidence="2" type="ORF">FJN17_09610</name>
</gene>
<protein>
    <recommendedName>
        <fullName evidence="4">DUF2868 domain-containing protein</fullName>
    </recommendedName>
</protein>
<feature type="transmembrane region" description="Helical" evidence="1">
    <location>
        <begin position="221"/>
        <end position="241"/>
    </location>
</feature>
<dbReference type="RefSeq" id="WP_140479367.1">
    <property type="nucleotide sequence ID" value="NZ_CP041090.2"/>
</dbReference>
<dbReference type="EMBL" id="CP041090">
    <property type="protein sequence ID" value="QDF37809.1"/>
    <property type="molecule type" value="Genomic_DNA"/>
</dbReference>
<keyword evidence="1" id="KW-1133">Transmembrane helix</keyword>